<proteinExistence type="predicted"/>
<reference evidence="2 3" key="1">
    <citation type="submission" date="2018-10" db="EMBL/GenBank/DDBJ databases">
        <title>Genomic Encyclopedia of Archaeal and Bacterial Type Strains, Phase II (KMG-II): from individual species to whole genera.</title>
        <authorList>
            <person name="Goeker M."/>
        </authorList>
    </citation>
    <scope>NUCLEOTIDE SEQUENCE [LARGE SCALE GENOMIC DNA]</scope>
    <source>
        <strain evidence="2 3">DSM 14954</strain>
    </source>
</reference>
<dbReference type="SUPFAM" id="SSF53335">
    <property type="entry name" value="S-adenosyl-L-methionine-dependent methyltransferases"/>
    <property type="match status" value="1"/>
</dbReference>
<keyword evidence="2" id="KW-0489">Methyltransferase</keyword>
<evidence type="ECO:0000313" key="3">
    <source>
        <dbReference type="Proteomes" id="UP000278962"/>
    </source>
</evidence>
<sequence>MRFASSDTDTPLRRLDLKRQAGALRLGDAEGSWLDGAEAEIRDELLAVDDRSAVSPELIRRARRTWETRYHFSPARANVMRALDLEGLTVLEVGAGCGAVTRYLGETCANVDALEPNGVRAGVAALRCEDLDSVEVFHGSLEDVPLEPVYDAVVMVGVLEYVGGSAGWDDRVRFLRDAAARVRPGGSVVCAIENRLGAQYLAGAPEEHVAQPFAGLEDYPRSGPARTFDRPTIERLFREAGLQTTVLGLFPDYKFARFVFHDRLLDGPRRPLAWRFPRFPSTGSPHPRARLASEYHLWRSLVEGRLGGQFANSFLVVATADGQPDLWPEEREAAAWSTERAAPYLTQTEVVSSGQLRRRRLADAAEASALEHAPRDSAFRSGRPLLEQMETASAAALPALVSLWRGHVEATAGTGDAVNVDISPEHVLGATERSLVTIDEEWFHRELGVDFALGRGLLNAVFMLVDRRPPEAWPDGCVTTRDVFTTLARDGGLRGRAADLEWICAQEARLLSEIEVGDASAEAAIRKHLNASLERPLADGVLGAREVEFRDAAGQVPELHETARWLHREVAARDQRIAELEVAVERLDRTRIPARELARELGRRVRARAARR</sequence>
<dbReference type="Pfam" id="PF08241">
    <property type="entry name" value="Methyltransf_11"/>
    <property type="match status" value="1"/>
</dbReference>
<dbReference type="CDD" id="cd02440">
    <property type="entry name" value="AdoMet_MTases"/>
    <property type="match status" value="1"/>
</dbReference>
<keyword evidence="2" id="KW-0808">Transferase</keyword>
<feature type="domain" description="Methyltransferase type 11" evidence="1">
    <location>
        <begin position="91"/>
        <end position="190"/>
    </location>
</feature>
<evidence type="ECO:0000313" key="2">
    <source>
        <dbReference type="EMBL" id="RKQ92905.1"/>
    </source>
</evidence>
<name>A0A660LFE2_9ACTN</name>
<dbReference type="EMBL" id="RBIL01000001">
    <property type="protein sequence ID" value="RKQ92905.1"/>
    <property type="molecule type" value="Genomic_DNA"/>
</dbReference>
<gene>
    <name evidence="2" type="ORF">C8N24_2761</name>
</gene>
<dbReference type="Proteomes" id="UP000278962">
    <property type="component" value="Unassembled WGS sequence"/>
</dbReference>
<dbReference type="InterPro" id="IPR029063">
    <property type="entry name" value="SAM-dependent_MTases_sf"/>
</dbReference>
<keyword evidence="3" id="KW-1185">Reference proteome</keyword>
<dbReference type="Gene3D" id="3.40.50.150">
    <property type="entry name" value="Vaccinia Virus protein VP39"/>
    <property type="match status" value="1"/>
</dbReference>
<comment type="caution">
    <text evidence="2">The sequence shown here is derived from an EMBL/GenBank/DDBJ whole genome shotgun (WGS) entry which is preliminary data.</text>
</comment>
<organism evidence="2 3">
    <name type="scientific">Solirubrobacter pauli</name>
    <dbReference type="NCBI Taxonomy" id="166793"/>
    <lineage>
        <taxon>Bacteria</taxon>
        <taxon>Bacillati</taxon>
        <taxon>Actinomycetota</taxon>
        <taxon>Thermoleophilia</taxon>
        <taxon>Solirubrobacterales</taxon>
        <taxon>Solirubrobacteraceae</taxon>
        <taxon>Solirubrobacter</taxon>
    </lineage>
</organism>
<dbReference type="AlphaFoldDB" id="A0A660LFE2"/>
<dbReference type="InterPro" id="IPR013216">
    <property type="entry name" value="Methyltransf_11"/>
</dbReference>
<evidence type="ECO:0000259" key="1">
    <source>
        <dbReference type="Pfam" id="PF08241"/>
    </source>
</evidence>
<dbReference type="OrthoDB" id="9797252at2"/>
<dbReference type="GO" id="GO:0032259">
    <property type="term" value="P:methylation"/>
    <property type="evidence" value="ECO:0007669"/>
    <property type="project" value="UniProtKB-KW"/>
</dbReference>
<dbReference type="GO" id="GO:0008757">
    <property type="term" value="F:S-adenosylmethionine-dependent methyltransferase activity"/>
    <property type="evidence" value="ECO:0007669"/>
    <property type="project" value="InterPro"/>
</dbReference>
<dbReference type="RefSeq" id="WP_121250677.1">
    <property type="nucleotide sequence ID" value="NZ_RBIL01000001.1"/>
</dbReference>
<accession>A0A660LFE2</accession>
<protein>
    <submittedName>
        <fullName evidence="2">2-polyprenyl-3-methyl-5-hydroxy-6-metoxy-1, 4-benzoquinol methylase</fullName>
    </submittedName>
</protein>